<feature type="non-terminal residue" evidence="2">
    <location>
        <position position="38"/>
    </location>
</feature>
<feature type="region of interest" description="Disordered" evidence="1">
    <location>
        <begin position="18"/>
        <end position="38"/>
    </location>
</feature>
<dbReference type="PIR" id="E60657">
    <property type="entry name" value="E60657"/>
</dbReference>
<organism evidence="2">
    <name type="scientific">Plasmodium falciparum</name>
    <name type="common">malaria parasite P. falciparum</name>
    <dbReference type="NCBI Taxonomy" id="5833"/>
    <lineage>
        <taxon>Eukaryota</taxon>
        <taxon>Sar</taxon>
        <taxon>Alveolata</taxon>
        <taxon>Apicomplexa</taxon>
        <taxon>Aconoidasida</taxon>
        <taxon>Haemosporida</taxon>
        <taxon>Plasmodiidae</taxon>
        <taxon>Plasmodium</taxon>
        <taxon>Plasmodium (Laverania)</taxon>
    </lineage>
</organism>
<evidence type="ECO:0000313" key="2">
    <source>
        <dbReference type="PIR" id="E60657"/>
    </source>
</evidence>
<proteinExistence type="predicted"/>
<feature type="non-terminal residue" evidence="2">
    <location>
        <position position="1"/>
    </location>
</feature>
<sequence length="38" mass="4386">PSDKHIEKYLKKIQNSLSIKPGSADKPKDQLDYENDIE</sequence>
<evidence type="ECO:0000256" key="1">
    <source>
        <dbReference type="SAM" id="MobiDB-lite"/>
    </source>
</evidence>
<protein>
    <submittedName>
        <fullName evidence="2">Circumsporozoite protein</fullName>
    </submittedName>
</protein>
<name>Q7M3X4_PLAFA</name>
<reference evidence="2" key="1">
    <citation type="journal article" date="1989" name="Mol. Biochem. Parasitol.">
        <title>Wild isolates of Plasmodium falciparum show extensive polymorphism in T cell epitopes of the circumsporozoite protein.</title>
        <authorList>
            <person name="Lockyer M.J."/>
            <person name="Marsh K."/>
            <person name="Newbold C.I."/>
        </authorList>
    </citation>
    <scope>NUCLEOTIDE SEQUENCE</scope>
</reference>
<dbReference type="AlphaFoldDB" id="Q7M3X4"/>
<accession>Q7M3X4</accession>